<organism evidence="9 10">
    <name type="scientific">Microlunatus spumicola</name>
    <dbReference type="NCBI Taxonomy" id="81499"/>
    <lineage>
        <taxon>Bacteria</taxon>
        <taxon>Bacillati</taxon>
        <taxon>Actinomycetota</taxon>
        <taxon>Actinomycetes</taxon>
        <taxon>Propionibacteriales</taxon>
        <taxon>Propionibacteriaceae</taxon>
        <taxon>Microlunatus</taxon>
    </lineage>
</organism>
<dbReference type="EMBL" id="BAAAYR010000001">
    <property type="protein sequence ID" value="GAA3553752.1"/>
    <property type="molecule type" value="Genomic_DNA"/>
</dbReference>
<dbReference type="InterPro" id="IPR035926">
    <property type="entry name" value="NusB-like_sf"/>
</dbReference>
<evidence type="ECO:0000313" key="9">
    <source>
        <dbReference type="EMBL" id="GAA3553752.1"/>
    </source>
</evidence>
<feature type="region of interest" description="Disordered" evidence="7">
    <location>
        <begin position="1"/>
        <end position="21"/>
    </location>
</feature>
<dbReference type="PANTHER" id="PTHR11078:SF3">
    <property type="entry name" value="ANTITERMINATION NUSB DOMAIN-CONTAINING PROTEIN"/>
    <property type="match status" value="1"/>
</dbReference>
<evidence type="ECO:0000256" key="6">
    <source>
        <dbReference type="HAMAP-Rule" id="MF_00073"/>
    </source>
</evidence>
<dbReference type="Gene3D" id="1.10.940.10">
    <property type="entry name" value="NusB-like"/>
    <property type="match status" value="1"/>
</dbReference>
<evidence type="ECO:0000313" key="10">
    <source>
        <dbReference type="Proteomes" id="UP001500767"/>
    </source>
</evidence>
<dbReference type="RefSeq" id="WP_204912285.1">
    <property type="nucleotide sequence ID" value="NZ_BAAAYR010000001.1"/>
</dbReference>
<dbReference type="PANTHER" id="PTHR11078">
    <property type="entry name" value="N UTILIZATION SUBSTANCE PROTEIN B-RELATED"/>
    <property type="match status" value="1"/>
</dbReference>
<dbReference type="SUPFAM" id="SSF48013">
    <property type="entry name" value="NusB-like"/>
    <property type="match status" value="1"/>
</dbReference>
<dbReference type="Proteomes" id="UP001500767">
    <property type="component" value="Unassembled WGS sequence"/>
</dbReference>
<feature type="domain" description="NusB/RsmB/TIM44" evidence="8">
    <location>
        <begin position="22"/>
        <end position="144"/>
    </location>
</feature>
<proteinExistence type="inferred from homology"/>
<keyword evidence="3 6" id="KW-0694">RNA-binding</keyword>
<dbReference type="InterPro" id="IPR006027">
    <property type="entry name" value="NusB_RsmB_TIM44"/>
</dbReference>
<dbReference type="InterPro" id="IPR011605">
    <property type="entry name" value="NusB_fam"/>
</dbReference>
<feature type="region of interest" description="Disordered" evidence="7">
    <location>
        <begin position="150"/>
        <end position="179"/>
    </location>
</feature>
<keyword evidence="4 6" id="KW-0805">Transcription regulation</keyword>
<evidence type="ECO:0000256" key="7">
    <source>
        <dbReference type="SAM" id="MobiDB-lite"/>
    </source>
</evidence>
<comment type="function">
    <text evidence="6">Involved in transcription antitermination. Required for transcription of ribosomal RNA (rRNA) genes. Binds specifically to the boxA antiterminator sequence of the ribosomal RNA (rrn) operons.</text>
</comment>
<evidence type="ECO:0000256" key="2">
    <source>
        <dbReference type="ARBA" id="ARBA00022814"/>
    </source>
</evidence>
<comment type="caution">
    <text evidence="9">The sequence shown here is derived from an EMBL/GenBank/DDBJ whole genome shotgun (WGS) entry which is preliminary data.</text>
</comment>
<sequence>MSDPTSSPSTPTGPVRVSTRAKARKRALDILFESEVRGTDVLETLAARAIDADPPVRDYTRVLVEGVADHREAIDARISAALAKGWTLPRTPRVDRSALRIAVLEIDHLDVPDAVAVSEAVRLVADLSTDESPSFVGGVLGAIVDSKQPAEAAKPAEDVASQHVPDGASAPGSESSPIA</sequence>
<keyword evidence="5 6" id="KW-0804">Transcription</keyword>
<dbReference type="HAMAP" id="MF_00073">
    <property type="entry name" value="NusB"/>
    <property type="match status" value="1"/>
</dbReference>
<evidence type="ECO:0000256" key="5">
    <source>
        <dbReference type="ARBA" id="ARBA00023163"/>
    </source>
</evidence>
<gene>
    <name evidence="6 9" type="primary">nusB</name>
    <name evidence="9" type="ORF">GCM10022197_06080</name>
</gene>
<evidence type="ECO:0000256" key="3">
    <source>
        <dbReference type="ARBA" id="ARBA00022884"/>
    </source>
</evidence>
<dbReference type="Pfam" id="PF01029">
    <property type="entry name" value="NusB"/>
    <property type="match status" value="1"/>
</dbReference>
<keyword evidence="2 6" id="KW-0889">Transcription antitermination</keyword>
<dbReference type="NCBIfam" id="TIGR01951">
    <property type="entry name" value="nusB"/>
    <property type="match status" value="1"/>
</dbReference>
<evidence type="ECO:0000256" key="4">
    <source>
        <dbReference type="ARBA" id="ARBA00023015"/>
    </source>
</evidence>
<evidence type="ECO:0000256" key="1">
    <source>
        <dbReference type="ARBA" id="ARBA00005952"/>
    </source>
</evidence>
<accession>A0ABP6WNH4</accession>
<feature type="compositionally biased region" description="Low complexity" evidence="7">
    <location>
        <begin position="1"/>
        <end position="18"/>
    </location>
</feature>
<evidence type="ECO:0000259" key="8">
    <source>
        <dbReference type="Pfam" id="PF01029"/>
    </source>
</evidence>
<keyword evidence="10" id="KW-1185">Reference proteome</keyword>
<protein>
    <recommendedName>
        <fullName evidence="6">Transcription antitermination protein NusB</fullName>
    </recommendedName>
    <alternativeName>
        <fullName evidence="6">Antitermination factor NusB</fullName>
    </alternativeName>
</protein>
<name>A0ABP6WNH4_9ACTN</name>
<reference evidence="10" key="1">
    <citation type="journal article" date="2019" name="Int. J. Syst. Evol. Microbiol.">
        <title>The Global Catalogue of Microorganisms (GCM) 10K type strain sequencing project: providing services to taxonomists for standard genome sequencing and annotation.</title>
        <authorList>
            <consortium name="The Broad Institute Genomics Platform"/>
            <consortium name="The Broad Institute Genome Sequencing Center for Infectious Disease"/>
            <person name="Wu L."/>
            <person name="Ma J."/>
        </authorList>
    </citation>
    <scope>NUCLEOTIDE SEQUENCE [LARGE SCALE GENOMIC DNA]</scope>
    <source>
        <strain evidence="10">JCM 16540</strain>
    </source>
</reference>
<comment type="similarity">
    <text evidence="1 6">Belongs to the NusB family.</text>
</comment>